<reference evidence="2" key="1">
    <citation type="submission" date="2016-10" db="EMBL/GenBank/DDBJ databases">
        <authorList>
            <person name="Varghese N."/>
            <person name="Submissions S."/>
        </authorList>
    </citation>
    <scope>NUCLEOTIDE SEQUENCE [LARGE SCALE GENOMIC DNA]</scope>
    <source>
        <strain evidence="2">CGMCC 4.6609</strain>
    </source>
</reference>
<dbReference type="STRING" id="641025.SAMN05421507_12528"/>
<sequence>MSTTPIYDDLLRELESIAQEAGLTGSEPTPEPDGQ</sequence>
<gene>
    <name evidence="1" type="ORF">SAMN05421507_12528</name>
</gene>
<protein>
    <submittedName>
        <fullName evidence="1">Uncharacterized protein</fullName>
    </submittedName>
</protein>
<dbReference type="Proteomes" id="UP000199691">
    <property type="component" value="Unassembled WGS sequence"/>
</dbReference>
<organism evidence="1 2">
    <name type="scientific">Lentzea jiangxiensis</name>
    <dbReference type="NCBI Taxonomy" id="641025"/>
    <lineage>
        <taxon>Bacteria</taxon>
        <taxon>Bacillati</taxon>
        <taxon>Actinomycetota</taxon>
        <taxon>Actinomycetes</taxon>
        <taxon>Pseudonocardiales</taxon>
        <taxon>Pseudonocardiaceae</taxon>
        <taxon>Lentzea</taxon>
    </lineage>
</organism>
<name>A0A1H0WX50_9PSEU</name>
<accession>A0A1H0WX50</accession>
<keyword evidence="2" id="KW-1185">Reference proteome</keyword>
<evidence type="ECO:0000313" key="1">
    <source>
        <dbReference type="EMBL" id="SDP95344.1"/>
    </source>
</evidence>
<evidence type="ECO:0000313" key="2">
    <source>
        <dbReference type="Proteomes" id="UP000199691"/>
    </source>
</evidence>
<dbReference type="EMBL" id="FNIX01000025">
    <property type="protein sequence ID" value="SDP95344.1"/>
    <property type="molecule type" value="Genomic_DNA"/>
</dbReference>
<dbReference type="AlphaFoldDB" id="A0A1H0WX50"/>
<proteinExistence type="predicted"/>